<comment type="function">
    <text evidence="10">Plays a role in peptidoglycan recycling by cleaving the terminal beta-1,4-linked N-acetylglucosamine (GlcNAc) from peptide-linked peptidoglycan fragments, giving rise to free GlcNAc, anhydro-N-acetylmuramic acid and anhydro-N-acetylmuramic acid-linked peptides.</text>
</comment>
<dbReference type="GO" id="GO:0004563">
    <property type="term" value="F:beta-N-acetylhexosaminidase activity"/>
    <property type="evidence" value="ECO:0007669"/>
    <property type="project" value="UniProtKB-UniRule"/>
</dbReference>
<organism evidence="12 13">
    <name type="scientific">Propionivibrio dicarboxylicus</name>
    <dbReference type="NCBI Taxonomy" id="83767"/>
    <lineage>
        <taxon>Bacteria</taxon>
        <taxon>Pseudomonadati</taxon>
        <taxon>Pseudomonadota</taxon>
        <taxon>Betaproteobacteria</taxon>
        <taxon>Rhodocyclales</taxon>
        <taxon>Rhodocyclaceae</taxon>
        <taxon>Propionivibrio</taxon>
    </lineage>
</organism>
<evidence type="ECO:0000256" key="10">
    <source>
        <dbReference type="HAMAP-Rule" id="MF_00364"/>
    </source>
</evidence>
<dbReference type="InterPro" id="IPR050226">
    <property type="entry name" value="NagZ_Beta-hexosaminidase"/>
</dbReference>
<dbReference type="GO" id="GO:0005737">
    <property type="term" value="C:cytoplasm"/>
    <property type="evidence" value="ECO:0007669"/>
    <property type="project" value="UniProtKB-SubCell"/>
</dbReference>
<name>A0A1G8D499_9RHOO</name>
<keyword evidence="2 10" id="KW-0963">Cytoplasm</keyword>
<dbReference type="RefSeq" id="WP_218122683.1">
    <property type="nucleotide sequence ID" value="NZ_FNCY01000006.1"/>
</dbReference>
<dbReference type="GO" id="GO:0051301">
    <property type="term" value="P:cell division"/>
    <property type="evidence" value="ECO:0007669"/>
    <property type="project" value="UniProtKB-KW"/>
</dbReference>
<dbReference type="InterPro" id="IPR017853">
    <property type="entry name" value="GH"/>
</dbReference>
<dbReference type="GO" id="GO:0005975">
    <property type="term" value="P:carbohydrate metabolic process"/>
    <property type="evidence" value="ECO:0007669"/>
    <property type="project" value="InterPro"/>
</dbReference>
<dbReference type="HAMAP" id="MF_00364">
    <property type="entry name" value="NagZ"/>
    <property type="match status" value="1"/>
</dbReference>
<dbReference type="GO" id="GO:0009254">
    <property type="term" value="P:peptidoglycan turnover"/>
    <property type="evidence" value="ECO:0007669"/>
    <property type="project" value="UniProtKB-UniRule"/>
</dbReference>
<sequence length="342" mass="37779">MTAVLELPHGPLMIDIGGIELTDADRVRLQHPLVGGLILFSRNFKSTEQLARLAEEIHKLRSPRLLIAIDHEGGRVQRCREGFTRLPPMRSLGRLWEEAPQRAVQAARDIGFVLAAELRMCNVDLSFTPVLDLDWGRSSVIGDRAFHGNPDAVIELAGGLIEGLHRAGMSACGKHFPGHGWATADSHVAMPVDERDLDALQEDIKPYRHLALDAVMPAHVIYPCLDEKTSGFSSRWNAFLRNNINFDGVVFSDDLSMEGASVAGDVVARTEAAWSAGCDMLLLCNASDAVDQVLERWHPTIDRIRSNRIARLLPLTSPIGLSDDTHYRDGINACQRLISRFS</sequence>
<dbReference type="PANTHER" id="PTHR30480">
    <property type="entry name" value="BETA-HEXOSAMINIDASE-RELATED"/>
    <property type="match status" value="1"/>
</dbReference>
<dbReference type="InterPro" id="IPR001764">
    <property type="entry name" value="Glyco_hydro_3_N"/>
</dbReference>
<proteinExistence type="inferred from homology"/>
<keyword evidence="4 10" id="KW-0378">Hydrolase</keyword>
<dbReference type="Proteomes" id="UP000198607">
    <property type="component" value="Unassembled WGS sequence"/>
</dbReference>
<feature type="site" description="Important for catalytic activity" evidence="10">
    <location>
        <position position="185"/>
    </location>
</feature>
<evidence type="ECO:0000256" key="2">
    <source>
        <dbReference type="ARBA" id="ARBA00022490"/>
    </source>
</evidence>
<keyword evidence="3 10" id="KW-0132">Cell division</keyword>
<evidence type="ECO:0000259" key="11">
    <source>
        <dbReference type="Pfam" id="PF00933"/>
    </source>
</evidence>
<dbReference type="PANTHER" id="PTHR30480:SF13">
    <property type="entry name" value="BETA-HEXOSAMINIDASE"/>
    <property type="match status" value="1"/>
</dbReference>
<feature type="binding site" evidence="10">
    <location>
        <position position="78"/>
    </location>
    <ligand>
        <name>substrate</name>
    </ligand>
</feature>
<feature type="binding site" evidence="10">
    <location>
        <position position="70"/>
    </location>
    <ligand>
        <name>substrate</name>
    </ligand>
</feature>
<dbReference type="Gene3D" id="3.20.20.300">
    <property type="entry name" value="Glycoside hydrolase, family 3, N-terminal domain"/>
    <property type="match status" value="1"/>
</dbReference>
<comment type="subcellular location">
    <subcellularLocation>
        <location evidence="10">Cytoplasm</location>
    </subcellularLocation>
</comment>
<dbReference type="SUPFAM" id="SSF51445">
    <property type="entry name" value="(Trans)glycosidases"/>
    <property type="match status" value="1"/>
</dbReference>
<feature type="binding site" evidence="10">
    <location>
        <begin position="174"/>
        <end position="175"/>
    </location>
    <ligand>
        <name>substrate</name>
    </ligand>
</feature>
<feature type="domain" description="Glycoside hydrolase family 3 N-terminal" evidence="11">
    <location>
        <begin position="23"/>
        <end position="302"/>
    </location>
</feature>
<evidence type="ECO:0000256" key="7">
    <source>
        <dbReference type="ARBA" id="ARBA00023295"/>
    </source>
</evidence>
<feature type="active site" description="Proton donor/acceptor" evidence="10">
    <location>
        <position position="187"/>
    </location>
</feature>
<evidence type="ECO:0000256" key="9">
    <source>
        <dbReference type="ARBA" id="ARBA00023316"/>
    </source>
</evidence>
<dbReference type="NCBIfam" id="NF003740">
    <property type="entry name" value="PRK05337.1"/>
    <property type="match status" value="1"/>
</dbReference>
<keyword evidence="6 10" id="KW-0573">Peptidoglycan synthesis</keyword>
<feature type="binding site" evidence="10">
    <location>
        <position position="144"/>
    </location>
    <ligand>
        <name>substrate</name>
    </ligand>
</feature>
<evidence type="ECO:0000256" key="5">
    <source>
        <dbReference type="ARBA" id="ARBA00022960"/>
    </source>
</evidence>
<dbReference type="Pfam" id="PF00933">
    <property type="entry name" value="Glyco_hydro_3"/>
    <property type="match status" value="1"/>
</dbReference>
<keyword evidence="13" id="KW-1185">Reference proteome</keyword>
<comment type="pathway">
    <text evidence="10">Cell wall biogenesis; peptidoglycan recycling.</text>
</comment>
<protein>
    <recommendedName>
        <fullName evidence="10">Beta-hexosaminidase</fullName>
        <ecNumber evidence="10">3.2.1.52</ecNumber>
    </recommendedName>
    <alternativeName>
        <fullName evidence="10">Beta-N-acetylhexosaminidase</fullName>
    </alternativeName>
    <alternativeName>
        <fullName evidence="10">N-acetyl-beta-glucosaminidase</fullName>
    </alternativeName>
</protein>
<dbReference type="InterPro" id="IPR022956">
    <property type="entry name" value="Beta_hexosaminidase_bac"/>
</dbReference>
<keyword evidence="9 10" id="KW-0961">Cell wall biogenesis/degradation</keyword>
<evidence type="ECO:0000256" key="3">
    <source>
        <dbReference type="ARBA" id="ARBA00022618"/>
    </source>
</evidence>
<dbReference type="UniPathway" id="UPA00544"/>
<comment type="similarity">
    <text evidence="10">Belongs to the glycosyl hydrolase 3 family. NagZ subfamily.</text>
</comment>
<dbReference type="AlphaFoldDB" id="A0A1G8D499"/>
<evidence type="ECO:0000313" key="13">
    <source>
        <dbReference type="Proteomes" id="UP000198607"/>
    </source>
</evidence>
<gene>
    <name evidence="10" type="primary">nagZ</name>
    <name evidence="12" type="ORF">SAMN05660652_01821</name>
</gene>
<keyword evidence="8 10" id="KW-0131">Cell cycle</keyword>
<dbReference type="STRING" id="83767.SAMN05660652_01821"/>
<reference evidence="12 13" key="1">
    <citation type="submission" date="2016-10" db="EMBL/GenBank/DDBJ databases">
        <authorList>
            <person name="de Groot N.N."/>
        </authorList>
    </citation>
    <scope>NUCLEOTIDE SEQUENCE [LARGE SCALE GENOMIC DNA]</scope>
    <source>
        <strain evidence="12 13">DSM 5885</strain>
    </source>
</reference>
<evidence type="ECO:0000313" key="12">
    <source>
        <dbReference type="EMBL" id="SDH52373.1"/>
    </source>
</evidence>
<feature type="active site" description="Nucleophile" evidence="10">
    <location>
        <position position="253"/>
    </location>
</feature>
<dbReference type="EMBL" id="FNCY01000006">
    <property type="protein sequence ID" value="SDH52373.1"/>
    <property type="molecule type" value="Genomic_DNA"/>
</dbReference>
<keyword evidence="5 10" id="KW-0133">Cell shape</keyword>
<accession>A0A1G8D499</accession>
<dbReference type="GO" id="GO:0009252">
    <property type="term" value="P:peptidoglycan biosynthetic process"/>
    <property type="evidence" value="ECO:0007669"/>
    <property type="project" value="UniProtKB-KW"/>
</dbReference>
<comment type="catalytic activity">
    <reaction evidence="1 10">
        <text>Hydrolysis of terminal non-reducing N-acetyl-D-hexosamine residues in N-acetyl-beta-D-hexosaminides.</text>
        <dbReference type="EC" id="3.2.1.52"/>
    </reaction>
</comment>
<dbReference type="GO" id="GO:0071555">
    <property type="term" value="P:cell wall organization"/>
    <property type="evidence" value="ECO:0007669"/>
    <property type="project" value="UniProtKB-KW"/>
</dbReference>
<dbReference type="GO" id="GO:0008360">
    <property type="term" value="P:regulation of cell shape"/>
    <property type="evidence" value="ECO:0007669"/>
    <property type="project" value="UniProtKB-KW"/>
</dbReference>
<evidence type="ECO:0000256" key="6">
    <source>
        <dbReference type="ARBA" id="ARBA00022984"/>
    </source>
</evidence>
<evidence type="ECO:0000256" key="4">
    <source>
        <dbReference type="ARBA" id="ARBA00022801"/>
    </source>
</evidence>
<dbReference type="InterPro" id="IPR036962">
    <property type="entry name" value="Glyco_hydro_3_N_sf"/>
</dbReference>
<evidence type="ECO:0000256" key="8">
    <source>
        <dbReference type="ARBA" id="ARBA00023306"/>
    </source>
</evidence>
<evidence type="ECO:0000256" key="1">
    <source>
        <dbReference type="ARBA" id="ARBA00001231"/>
    </source>
</evidence>
<dbReference type="EC" id="3.2.1.52" evidence="10"/>
<keyword evidence="7 10" id="KW-0326">Glycosidase</keyword>